<evidence type="ECO:0000256" key="1">
    <source>
        <dbReference type="ARBA" id="ARBA00022737"/>
    </source>
</evidence>
<dbReference type="OrthoDB" id="5389400at2759"/>
<name>A0A9P4IS50_9PEZI</name>
<feature type="domain" description="Nephrocystin 3-like N-terminal" evidence="3">
    <location>
        <begin position="366"/>
        <end position="532"/>
    </location>
</feature>
<evidence type="ECO:0000313" key="4">
    <source>
        <dbReference type="EMBL" id="KAF2103276.1"/>
    </source>
</evidence>
<dbReference type="AlphaFoldDB" id="A0A9P4IS50"/>
<sequence length="1223" mass="138851">MANSGAIFLETSQAFVQNLPSDESTILSTCSSAEQLIAEVQKLVSQAKDKARGDKWLDRITCLCDCLRPYFDIISLITQASQQYAAPLASHYTTFFDKLAKAFETFALSLPMYAEMVDLSNSLQFKAFGDRIKASVGAVYVDLFHFMQGIIAIFTKKDGGAKRTPAILANLCWRPFDARFGDILERLKFHQSVVRDELRLMHIHAEVKNWNCVVQEIESQKVERTKAEATRLEQRSQLQNIQQNISSEREEAARERLADAAEQLRAELKRLARHLDEIEQRLSIKNEDAARVNLANAQERLQSEVNRSSAAHAKESLDKLNHDLLLESKAKAEAAKRAVFETIMDWLSPPDFVHVFEHAKRIREENTSEWIMHEDQVTGWIREPGAPLRTDETRFVKESIWIKGNPGFGKTVLAAALVEKLIETTRTTSFSCPDVYYFFFKSDEPALNNTMAAKRAILAQALQVHKHDTNILDKFAFAKNVSSSGQKVATGTELDELLQVFINSRGTCFMVLDGIDESFFSRPNLASLIRNCPESTQQLEIGRKTSNDIWVYLFRSLDSMQAEQLLPKAQDCTELTEYLTIGADGMFLWARLMLAYLNSPVHNPVRRVAIMKSVTLPEGIEQMYERIADLICSGFHEEKLLARKVLMWLAYFKRRVTAWELQRAVHDTDEDFQSGADSLNDISTFSRTVLIVCCGLVEIDWVANRTEPVYFQFMHLSAKDYFTHRECRNTTIPHASLSLGFLESHVEMARTCLRFITFCLPPRPLSGLGRDTTLEALDQNFPFCSYAASYWIDHLAETAKANITAAASWLFQGLLLSLASLLSLDLVLMAWIESCYVNGRAPSAPSLGIWAESTTRFARQRWFIDIGGRDLVAKVSEFSRDLAGIEQSWGSTLREHPGLIWEEVSGFTKSKFLPQNSGLHVTRIPAANPTGRCSTQCLFKISETTTDGNYIGVLSIWPSRAYETQSQGQPMLPSMSDMQCLCSDWIARYELWSLRNEAQCTADFQCPIDSNEIYIQMKQSLHQDVIIGQRTGWKIQFPTAIGPNLRKFVVLRTMYSLEESPKDSKLRVKSAILETHFFDYSVRHWSINLATTEDSVRDTGSDEIDLESRLLRGNFYFYWLSFSPCGNYLFFLEHDLCIQPTAAVFRTSYRKNAYIPVHRSVGIRANLTETSLESILNSQYVKVAFHASGTFLGFKLGTTVYFWALTKLNNVITLDIGCYHRSL</sequence>
<dbReference type="InterPro" id="IPR027417">
    <property type="entry name" value="P-loop_NTPase"/>
</dbReference>
<accession>A0A9P4IS50</accession>
<proteinExistence type="predicted"/>
<keyword evidence="2" id="KW-0175">Coiled coil</keyword>
<feature type="coiled-coil region" evidence="2">
    <location>
        <begin position="215"/>
        <end position="307"/>
    </location>
</feature>
<reference evidence="4" key="1">
    <citation type="journal article" date="2020" name="Stud. Mycol.">
        <title>101 Dothideomycetes genomes: a test case for predicting lifestyles and emergence of pathogens.</title>
        <authorList>
            <person name="Haridas S."/>
            <person name="Albert R."/>
            <person name="Binder M."/>
            <person name="Bloem J."/>
            <person name="Labutti K."/>
            <person name="Salamov A."/>
            <person name="Andreopoulos B."/>
            <person name="Baker S."/>
            <person name="Barry K."/>
            <person name="Bills G."/>
            <person name="Bluhm B."/>
            <person name="Cannon C."/>
            <person name="Castanera R."/>
            <person name="Culley D."/>
            <person name="Daum C."/>
            <person name="Ezra D."/>
            <person name="Gonzalez J."/>
            <person name="Henrissat B."/>
            <person name="Kuo A."/>
            <person name="Liang C."/>
            <person name="Lipzen A."/>
            <person name="Lutzoni F."/>
            <person name="Magnuson J."/>
            <person name="Mondo S."/>
            <person name="Nolan M."/>
            <person name="Ohm R."/>
            <person name="Pangilinan J."/>
            <person name="Park H.-J."/>
            <person name="Ramirez L."/>
            <person name="Alfaro M."/>
            <person name="Sun H."/>
            <person name="Tritt A."/>
            <person name="Yoshinaga Y."/>
            <person name="Zwiers L.-H."/>
            <person name="Turgeon B."/>
            <person name="Goodwin S."/>
            <person name="Spatafora J."/>
            <person name="Crous P."/>
            <person name="Grigoriev I."/>
        </authorList>
    </citation>
    <scope>NUCLEOTIDE SEQUENCE</scope>
    <source>
        <strain evidence="4">CBS 133067</strain>
    </source>
</reference>
<protein>
    <recommendedName>
        <fullName evidence="3">Nephrocystin 3-like N-terminal domain-containing protein</fullName>
    </recommendedName>
</protein>
<dbReference type="InterPro" id="IPR056884">
    <property type="entry name" value="NPHP3-like_N"/>
</dbReference>
<keyword evidence="5" id="KW-1185">Reference proteome</keyword>
<comment type="caution">
    <text evidence="4">The sequence shown here is derived from an EMBL/GenBank/DDBJ whole genome shotgun (WGS) entry which is preliminary data.</text>
</comment>
<dbReference type="EMBL" id="ML978122">
    <property type="protein sequence ID" value="KAF2103276.1"/>
    <property type="molecule type" value="Genomic_DNA"/>
</dbReference>
<evidence type="ECO:0000313" key="5">
    <source>
        <dbReference type="Proteomes" id="UP000799772"/>
    </source>
</evidence>
<dbReference type="PANTHER" id="PTHR10039">
    <property type="entry name" value="AMELOGENIN"/>
    <property type="match status" value="1"/>
</dbReference>
<organism evidence="4 5">
    <name type="scientific">Rhizodiscina lignyota</name>
    <dbReference type="NCBI Taxonomy" id="1504668"/>
    <lineage>
        <taxon>Eukaryota</taxon>
        <taxon>Fungi</taxon>
        <taxon>Dikarya</taxon>
        <taxon>Ascomycota</taxon>
        <taxon>Pezizomycotina</taxon>
        <taxon>Dothideomycetes</taxon>
        <taxon>Pleosporomycetidae</taxon>
        <taxon>Aulographales</taxon>
        <taxon>Rhizodiscinaceae</taxon>
        <taxon>Rhizodiscina</taxon>
    </lineage>
</organism>
<dbReference type="Proteomes" id="UP000799772">
    <property type="component" value="Unassembled WGS sequence"/>
</dbReference>
<gene>
    <name evidence="4" type="ORF">NA57DRAFT_72251</name>
</gene>
<evidence type="ECO:0000256" key="2">
    <source>
        <dbReference type="SAM" id="Coils"/>
    </source>
</evidence>
<dbReference type="PANTHER" id="PTHR10039:SF15">
    <property type="entry name" value="NACHT DOMAIN-CONTAINING PROTEIN"/>
    <property type="match status" value="1"/>
</dbReference>
<dbReference type="SUPFAM" id="SSF52540">
    <property type="entry name" value="P-loop containing nucleoside triphosphate hydrolases"/>
    <property type="match status" value="1"/>
</dbReference>
<dbReference type="Pfam" id="PF24883">
    <property type="entry name" value="NPHP3_N"/>
    <property type="match status" value="1"/>
</dbReference>
<keyword evidence="1" id="KW-0677">Repeat</keyword>
<dbReference type="Gene3D" id="3.40.50.300">
    <property type="entry name" value="P-loop containing nucleotide triphosphate hydrolases"/>
    <property type="match status" value="1"/>
</dbReference>
<evidence type="ECO:0000259" key="3">
    <source>
        <dbReference type="Pfam" id="PF24883"/>
    </source>
</evidence>